<dbReference type="Proteomes" id="UP001589610">
    <property type="component" value="Unassembled WGS sequence"/>
</dbReference>
<organism evidence="5 6">
    <name type="scientific">Streptosporangium vulgare</name>
    <dbReference type="NCBI Taxonomy" id="46190"/>
    <lineage>
        <taxon>Bacteria</taxon>
        <taxon>Bacillati</taxon>
        <taxon>Actinomycetota</taxon>
        <taxon>Actinomycetes</taxon>
        <taxon>Streptosporangiales</taxon>
        <taxon>Streptosporangiaceae</taxon>
        <taxon>Streptosporangium</taxon>
    </lineage>
</organism>
<dbReference type="PANTHER" id="PTHR30168">
    <property type="entry name" value="PUTATIVE MEMBRANE PROTEIN YPFJ"/>
    <property type="match status" value="1"/>
</dbReference>
<dbReference type="PANTHER" id="PTHR30168:SF0">
    <property type="entry name" value="INNER MEMBRANE PROTEIN"/>
    <property type="match status" value="1"/>
</dbReference>
<comment type="subcellular location">
    <subcellularLocation>
        <location evidence="1">Membrane</location>
        <topology evidence="1">Single-pass membrane protein</topology>
    </subcellularLocation>
</comment>
<dbReference type="RefSeq" id="WP_386155053.1">
    <property type="nucleotide sequence ID" value="NZ_JBHMBS010000002.1"/>
</dbReference>
<evidence type="ECO:0000313" key="6">
    <source>
        <dbReference type="Proteomes" id="UP001589610"/>
    </source>
</evidence>
<proteinExistence type="predicted"/>
<evidence type="ECO:0000313" key="5">
    <source>
        <dbReference type="EMBL" id="MFB9674843.1"/>
    </source>
</evidence>
<evidence type="ECO:0000256" key="3">
    <source>
        <dbReference type="ARBA" id="ARBA00022989"/>
    </source>
</evidence>
<evidence type="ECO:0000256" key="2">
    <source>
        <dbReference type="ARBA" id="ARBA00022692"/>
    </source>
</evidence>
<dbReference type="InterPro" id="IPR007343">
    <property type="entry name" value="Uncharacterised_pept_Zn_put"/>
</dbReference>
<comment type="caution">
    <text evidence="5">The sequence shown here is derived from an EMBL/GenBank/DDBJ whole genome shotgun (WGS) entry which is preliminary data.</text>
</comment>
<evidence type="ECO:0000256" key="1">
    <source>
        <dbReference type="ARBA" id="ARBA00004167"/>
    </source>
</evidence>
<keyword evidence="3" id="KW-1133">Transmembrane helix</keyword>
<gene>
    <name evidence="5" type="ORF">ACFFRH_05035</name>
</gene>
<reference evidence="5 6" key="1">
    <citation type="submission" date="2024-09" db="EMBL/GenBank/DDBJ databases">
        <authorList>
            <person name="Sun Q."/>
            <person name="Mori K."/>
        </authorList>
    </citation>
    <scope>NUCLEOTIDE SEQUENCE [LARGE SCALE GENOMIC DNA]</scope>
    <source>
        <strain evidence="5 6">JCM 3028</strain>
    </source>
</reference>
<sequence length="191" mass="20792">MAACLGKAWQAQLRKAGIPFSAPKVRVAYGDRIKTACGVYRPGDTFGLYCQKNRTVYLMVTEYGITGEVDSPQMLESLSIGYGYHVQRLIGVLAQEARVAKKLSKAKALALSSRVSLQNICFVGAFVGSVWDSLDNSKKSGHKSFVNRHTMESDVEGNGTTKNRIYWLGRGFDAQSPGACNTFEAPASRVA</sequence>
<keyword evidence="2" id="KW-0812">Transmembrane</keyword>
<dbReference type="EMBL" id="JBHMBS010000002">
    <property type="protein sequence ID" value="MFB9674843.1"/>
    <property type="molecule type" value="Genomic_DNA"/>
</dbReference>
<evidence type="ECO:0000256" key="4">
    <source>
        <dbReference type="ARBA" id="ARBA00023136"/>
    </source>
</evidence>
<dbReference type="Pfam" id="PF04228">
    <property type="entry name" value="Zn_peptidase"/>
    <property type="match status" value="1"/>
</dbReference>
<keyword evidence="6" id="KW-1185">Reference proteome</keyword>
<name>A0ABV5T6Y2_9ACTN</name>
<protein>
    <submittedName>
        <fullName evidence="5">Neutral zinc metallopeptidase</fullName>
    </submittedName>
</protein>
<keyword evidence="4" id="KW-0472">Membrane</keyword>
<accession>A0ABV5T6Y2</accession>